<evidence type="ECO:0000256" key="18">
    <source>
        <dbReference type="ARBA" id="ARBA00023328"/>
    </source>
</evidence>
<sequence length="729" mass="83475">MTLLDLWLSRSIPMCLLLQSLVLMALCFPSASMCPKGCSCLRDPHLHGLNVTCSQSSLKEIPSNLPGDTVLLRLDHNQIGAVPEKAFYELKRLRELNLSYNAVETLGEDAFSGIDGTLQVLDLSHNHITNVHKNAFTKLRARIIVHDNPWHCECALQQGAGGVAHNHEVASRVVCGSSELFDLEGRPVMAVDTDLCNLAKRTTDYAMLVTMFGWFAMVISYVVYYVRQNQEDARRHLEYLKSLPTQQKNLEGYVGFANLPNQVYRKSVKRGFEFTLMVVGESGLGKSTLMNSLFLTDLYSPEYPGRGRRMAQQKNLEGYVGFANLPNQVYRKSVKRGFEFTLMVVGESGLGKSTLMNSLFLTDLYSPEYPGPSHRINKTVQVEQSKVLVKEGGVHLLLTIVDTPGFGDAVDNSSCWQPVIDYIDSKFEDFLNAESRVNRRQMPDNRVHCCLYFIAPSGHGLKPLDTEFMKRLHEKVNIIPLIAKADTLTPEECQQFKKQIMAEIHEHKIKIYDFPETDDEEEMKVIRKIKDRLPLAVVGSNTIIEVNGKRVRGRQYPWGVAEVDNGEHCDFMILRNMLIRNHMQDLKDVTNNVHYENYRSRKLAAVTCNGVDNNQNKGLLTKSEPADDMSPIGQMEEERREHLAKMKKMEQEMEQVFEMKVKEKLQKLRDSEAELQRRHEQMKNNLELQLRELEEKRRQFEDEKTNWEAQQKILEASRNVEKGKKKKIF</sequence>
<evidence type="ECO:0000256" key="15">
    <source>
        <dbReference type="ARBA" id="ARBA00023134"/>
    </source>
</evidence>
<dbReference type="SMART" id="SM00013">
    <property type="entry name" value="LRRNT"/>
    <property type="match status" value="1"/>
</dbReference>
<keyword evidence="13 22" id="KW-1133">Transmembrane helix</keyword>
<dbReference type="FunFam" id="3.40.50.300:FF:000162">
    <property type="entry name" value="septin-7 isoform X1"/>
    <property type="match status" value="1"/>
</dbReference>
<comment type="subcellular location">
    <subcellularLocation>
        <location evidence="4">Chromosome</location>
        <location evidence="4">Centromere</location>
        <location evidence="4">Kinetochore</location>
    </subcellularLocation>
    <subcellularLocation>
        <location evidence="3">Cleavage furrow</location>
    </subcellularLocation>
    <subcellularLocation>
        <location evidence="1">Membrane</location>
        <topology evidence="1">Single-pass membrane protein</topology>
    </subcellularLocation>
    <subcellularLocation>
        <location evidence="2">Midbody</location>
    </subcellularLocation>
</comment>
<keyword evidence="8 22" id="KW-0812">Transmembrane</keyword>
<feature type="transmembrane region" description="Helical" evidence="22">
    <location>
        <begin position="205"/>
        <end position="226"/>
    </location>
</feature>
<keyword evidence="10" id="KW-0677">Repeat</keyword>
<dbReference type="STRING" id="52670.A0A2I4CPW0"/>
<organism evidence="25 26">
    <name type="scientific">Austrofundulus limnaeus</name>
    <name type="common">Annual killifish</name>
    <dbReference type="NCBI Taxonomy" id="52670"/>
    <lineage>
        <taxon>Eukaryota</taxon>
        <taxon>Metazoa</taxon>
        <taxon>Chordata</taxon>
        <taxon>Craniata</taxon>
        <taxon>Vertebrata</taxon>
        <taxon>Euteleostomi</taxon>
        <taxon>Actinopterygii</taxon>
        <taxon>Neopterygii</taxon>
        <taxon>Teleostei</taxon>
        <taxon>Neoteleostei</taxon>
        <taxon>Acanthomorphata</taxon>
        <taxon>Ovalentaria</taxon>
        <taxon>Atherinomorphae</taxon>
        <taxon>Cyprinodontiformes</taxon>
        <taxon>Rivulidae</taxon>
        <taxon>Austrofundulus</taxon>
    </lineage>
</organism>
<name>A0A2I4CPW0_AUSLI</name>
<dbReference type="GO" id="GO:0000776">
    <property type="term" value="C:kinetochore"/>
    <property type="evidence" value="ECO:0007669"/>
    <property type="project" value="UniProtKB-KW"/>
</dbReference>
<dbReference type="InterPro" id="IPR016491">
    <property type="entry name" value="Septin"/>
</dbReference>
<dbReference type="KEGG" id="alim:106530856"/>
<evidence type="ECO:0000256" key="1">
    <source>
        <dbReference type="ARBA" id="ARBA00004167"/>
    </source>
</evidence>
<feature type="domain" description="Septin-type G" evidence="24">
    <location>
        <begin position="336"/>
        <end position="605"/>
    </location>
</feature>
<evidence type="ECO:0000313" key="25">
    <source>
        <dbReference type="Proteomes" id="UP000192220"/>
    </source>
</evidence>
<feature type="coiled-coil region" evidence="21">
    <location>
        <begin position="632"/>
        <end position="717"/>
    </location>
</feature>
<keyword evidence="9 23" id="KW-0732">Signal</keyword>
<evidence type="ECO:0000256" key="7">
    <source>
        <dbReference type="ARBA" id="ARBA00022618"/>
    </source>
</evidence>
<dbReference type="Gene3D" id="3.80.10.10">
    <property type="entry name" value="Ribonuclease Inhibitor"/>
    <property type="match status" value="1"/>
</dbReference>
<dbReference type="SMART" id="SM00369">
    <property type="entry name" value="LRR_TYP"/>
    <property type="match status" value="2"/>
</dbReference>
<evidence type="ECO:0000256" key="12">
    <source>
        <dbReference type="ARBA" id="ARBA00022838"/>
    </source>
</evidence>
<evidence type="ECO:0000256" key="3">
    <source>
        <dbReference type="ARBA" id="ARBA00004626"/>
    </source>
</evidence>
<evidence type="ECO:0000256" key="6">
    <source>
        <dbReference type="ARBA" id="ARBA00022614"/>
    </source>
</evidence>
<keyword evidence="12" id="KW-0995">Kinetochore</keyword>
<dbReference type="CDD" id="cd01850">
    <property type="entry name" value="CDC_Septin"/>
    <property type="match status" value="1"/>
</dbReference>
<gene>
    <name evidence="26" type="primary">LOC106530856</name>
</gene>
<evidence type="ECO:0000256" key="14">
    <source>
        <dbReference type="ARBA" id="ARBA00023054"/>
    </source>
</evidence>
<evidence type="ECO:0000256" key="10">
    <source>
        <dbReference type="ARBA" id="ARBA00022737"/>
    </source>
</evidence>
<reference evidence="26" key="1">
    <citation type="submission" date="2025-08" db="UniProtKB">
        <authorList>
            <consortium name="RefSeq"/>
        </authorList>
    </citation>
    <scope>IDENTIFICATION</scope>
</reference>
<evidence type="ECO:0000256" key="17">
    <source>
        <dbReference type="ARBA" id="ARBA00023306"/>
    </source>
</evidence>
<dbReference type="GO" id="GO:0009966">
    <property type="term" value="P:regulation of signal transduction"/>
    <property type="evidence" value="ECO:0007669"/>
    <property type="project" value="UniProtKB-ARBA"/>
</dbReference>
<dbReference type="SUPFAM" id="SSF52058">
    <property type="entry name" value="L domain-like"/>
    <property type="match status" value="1"/>
</dbReference>
<comment type="similarity">
    <text evidence="20">Belongs to the TRAFAC class TrmE-Era-EngA-EngB-Septin-like GTPase superfamily. Septin GTPase family.</text>
</comment>
<keyword evidence="16 22" id="KW-0472">Membrane</keyword>
<comment type="similarity">
    <text evidence="19">Belongs to the LRRC3 family.</text>
</comment>
<dbReference type="Gene3D" id="3.40.50.300">
    <property type="entry name" value="P-loop containing nucleotide triphosphate hydrolases"/>
    <property type="match status" value="2"/>
</dbReference>
<dbReference type="InterPro" id="IPR000372">
    <property type="entry name" value="LRRNT"/>
</dbReference>
<evidence type="ECO:0000256" key="8">
    <source>
        <dbReference type="ARBA" id="ARBA00022692"/>
    </source>
</evidence>
<dbReference type="GO" id="GO:0030496">
    <property type="term" value="C:midbody"/>
    <property type="evidence" value="ECO:0007669"/>
    <property type="project" value="UniProtKB-SubCell"/>
</dbReference>
<dbReference type="Pfam" id="PF00560">
    <property type="entry name" value="LRR_1"/>
    <property type="match status" value="1"/>
</dbReference>
<evidence type="ECO:0000256" key="21">
    <source>
        <dbReference type="SAM" id="Coils"/>
    </source>
</evidence>
<feature type="chain" id="PRO_5014132635" description="Septin-7" evidence="23">
    <location>
        <begin position="33"/>
        <end position="729"/>
    </location>
</feature>
<keyword evidence="11 20" id="KW-0547">Nucleotide-binding</keyword>
<evidence type="ECO:0000259" key="24">
    <source>
        <dbReference type="PROSITE" id="PS51719"/>
    </source>
</evidence>
<proteinExistence type="inferred from homology"/>
<keyword evidence="25" id="KW-1185">Reference proteome</keyword>
<dbReference type="OrthoDB" id="416553at2759"/>
<evidence type="ECO:0000256" key="11">
    <source>
        <dbReference type="ARBA" id="ARBA00022741"/>
    </source>
</evidence>
<evidence type="ECO:0000256" key="4">
    <source>
        <dbReference type="ARBA" id="ARBA00004629"/>
    </source>
</evidence>
<evidence type="ECO:0000256" key="5">
    <source>
        <dbReference type="ARBA" id="ARBA00018906"/>
    </source>
</evidence>
<dbReference type="GO" id="GO:0051301">
    <property type="term" value="P:cell division"/>
    <property type="evidence" value="ECO:0007669"/>
    <property type="project" value="UniProtKB-KW"/>
</dbReference>
<evidence type="ECO:0000256" key="22">
    <source>
        <dbReference type="SAM" id="Phobius"/>
    </source>
</evidence>
<keyword evidence="17" id="KW-0131">Cell cycle</keyword>
<keyword evidence="7" id="KW-0132">Cell division</keyword>
<dbReference type="PROSITE" id="PS51719">
    <property type="entry name" value="G_SEPTIN"/>
    <property type="match status" value="1"/>
</dbReference>
<dbReference type="InParanoid" id="A0A2I4CPW0"/>
<evidence type="ECO:0000256" key="2">
    <source>
        <dbReference type="ARBA" id="ARBA00004214"/>
    </source>
</evidence>
<dbReference type="InterPro" id="IPR001611">
    <property type="entry name" value="Leu-rich_rpt"/>
</dbReference>
<dbReference type="GO" id="GO:0005856">
    <property type="term" value="C:cytoskeleton"/>
    <property type="evidence" value="ECO:0007669"/>
    <property type="project" value="UniProtKB-ARBA"/>
</dbReference>
<evidence type="ECO:0000256" key="23">
    <source>
        <dbReference type="SAM" id="SignalP"/>
    </source>
</evidence>
<dbReference type="RefSeq" id="XP_013882019.1">
    <property type="nucleotide sequence ID" value="XM_014026565.1"/>
</dbReference>
<dbReference type="InterPro" id="IPR030379">
    <property type="entry name" value="G_SEPTIN_dom"/>
</dbReference>
<keyword evidence="18" id="KW-0137">Centromere</keyword>
<evidence type="ECO:0000256" key="13">
    <source>
        <dbReference type="ARBA" id="ARBA00022989"/>
    </source>
</evidence>
<accession>A0A2I4CPW0</accession>
<evidence type="ECO:0000256" key="16">
    <source>
        <dbReference type="ARBA" id="ARBA00023136"/>
    </source>
</evidence>
<protein>
    <recommendedName>
        <fullName evidence="5">Septin-7</fullName>
    </recommendedName>
</protein>
<dbReference type="InterPro" id="IPR027417">
    <property type="entry name" value="P-loop_NTPase"/>
</dbReference>
<dbReference type="GeneID" id="106530856"/>
<dbReference type="GO" id="GO:0005525">
    <property type="term" value="F:GTP binding"/>
    <property type="evidence" value="ECO:0007669"/>
    <property type="project" value="UniProtKB-KW"/>
</dbReference>
<dbReference type="AlphaFoldDB" id="A0A2I4CPW0"/>
<keyword evidence="6" id="KW-0433">Leucine-rich repeat</keyword>
<dbReference type="FunFam" id="3.80.10.10:FF:000069">
    <property type="entry name" value="leucine-rich repeat-containing protein 3B"/>
    <property type="match status" value="1"/>
</dbReference>
<dbReference type="Pfam" id="PF13855">
    <property type="entry name" value="LRR_8"/>
    <property type="match status" value="1"/>
</dbReference>
<dbReference type="SUPFAM" id="SSF52540">
    <property type="entry name" value="P-loop containing nucleoside triphosphate hydrolases"/>
    <property type="match status" value="2"/>
</dbReference>
<dbReference type="InterPro" id="IPR003591">
    <property type="entry name" value="Leu-rich_rpt_typical-subtyp"/>
</dbReference>
<dbReference type="PANTHER" id="PTHR18884">
    <property type="entry name" value="SEPTIN"/>
    <property type="match status" value="1"/>
</dbReference>
<dbReference type="InterPro" id="IPR032675">
    <property type="entry name" value="LRR_dom_sf"/>
</dbReference>
<evidence type="ECO:0000313" key="26">
    <source>
        <dbReference type="RefSeq" id="XP_013882019.1"/>
    </source>
</evidence>
<evidence type="ECO:0000256" key="20">
    <source>
        <dbReference type="RuleBase" id="RU004560"/>
    </source>
</evidence>
<dbReference type="PROSITE" id="PS51450">
    <property type="entry name" value="LRR"/>
    <property type="match status" value="1"/>
</dbReference>
<dbReference type="Proteomes" id="UP000192220">
    <property type="component" value="Unplaced"/>
</dbReference>
<keyword evidence="15 20" id="KW-0342">GTP-binding</keyword>
<evidence type="ECO:0000256" key="19">
    <source>
        <dbReference type="ARBA" id="ARBA00049658"/>
    </source>
</evidence>
<keyword evidence="14 21" id="KW-0175">Coiled coil</keyword>
<feature type="signal peptide" evidence="23">
    <location>
        <begin position="1"/>
        <end position="32"/>
    </location>
</feature>
<dbReference type="Pfam" id="PF00735">
    <property type="entry name" value="Septin"/>
    <property type="match status" value="2"/>
</dbReference>
<evidence type="ECO:0000256" key="9">
    <source>
        <dbReference type="ARBA" id="ARBA00022729"/>
    </source>
</evidence>
<dbReference type="GO" id="GO:0032154">
    <property type="term" value="C:cleavage furrow"/>
    <property type="evidence" value="ECO:0007669"/>
    <property type="project" value="UniProtKB-SubCell"/>
</dbReference>